<accession>A0A084SVN4</accession>
<comment type="caution">
    <text evidence="1">The sequence shown here is derived from an EMBL/GenBank/DDBJ whole genome shotgun (WGS) entry which is preliminary data.</text>
</comment>
<organism evidence="1 2">
    <name type="scientific">Archangium violaceum Cb vi76</name>
    <dbReference type="NCBI Taxonomy" id="1406225"/>
    <lineage>
        <taxon>Bacteria</taxon>
        <taxon>Pseudomonadati</taxon>
        <taxon>Myxococcota</taxon>
        <taxon>Myxococcia</taxon>
        <taxon>Myxococcales</taxon>
        <taxon>Cystobacterineae</taxon>
        <taxon>Archangiaceae</taxon>
        <taxon>Archangium</taxon>
    </lineage>
</organism>
<gene>
    <name evidence="1" type="ORF">Q664_15075</name>
</gene>
<evidence type="ECO:0000313" key="1">
    <source>
        <dbReference type="EMBL" id="KFA92519.1"/>
    </source>
</evidence>
<evidence type="ECO:0000313" key="2">
    <source>
        <dbReference type="Proteomes" id="UP000028547"/>
    </source>
</evidence>
<dbReference type="Proteomes" id="UP000028547">
    <property type="component" value="Unassembled WGS sequence"/>
</dbReference>
<protein>
    <submittedName>
        <fullName evidence="1">Uncharacterized protein</fullName>
    </submittedName>
</protein>
<sequence length="131" mass="14138">MPSALSRLLCAGVLVSLGGPGCVRSDDCDYRYRCVGGSQYEWCNVGSDFEIHRTLLECKAPNSACIQEDEDSVQCVLAPATVCDASFVDRCEGTWRVYCNERLGWVQAVDCVTLGRTGCLVDAALGKAVCD</sequence>
<dbReference type="AlphaFoldDB" id="A0A084SVN4"/>
<proteinExistence type="predicted"/>
<reference evidence="1 2" key="1">
    <citation type="submission" date="2014-07" db="EMBL/GenBank/DDBJ databases">
        <title>Draft Genome Sequence of Gephyronic Acid Producer, Cystobacter violaceus Strain Cb vi76.</title>
        <authorList>
            <person name="Stevens D.C."/>
            <person name="Young J."/>
            <person name="Carmichael R."/>
            <person name="Tan J."/>
            <person name="Taylor R.E."/>
        </authorList>
    </citation>
    <scope>NUCLEOTIDE SEQUENCE [LARGE SCALE GENOMIC DNA]</scope>
    <source>
        <strain evidence="1 2">Cb vi76</strain>
    </source>
</reference>
<dbReference type="EMBL" id="JPMI01000093">
    <property type="protein sequence ID" value="KFA92519.1"/>
    <property type="molecule type" value="Genomic_DNA"/>
</dbReference>
<dbReference type="RefSeq" id="WP_043394896.1">
    <property type="nucleotide sequence ID" value="NZ_JPMI01000093.1"/>
</dbReference>
<name>A0A084SVN4_9BACT</name>